<dbReference type="RefSeq" id="WP_180938471.1">
    <property type="nucleotide sequence ID" value="NZ_CP041238.1"/>
</dbReference>
<name>A0A859QI99_9HYPH</name>
<feature type="domain" description="TfoX N-terminal" evidence="1">
    <location>
        <begin position="18"/>
        <end position="99"/>
    </location>
</feature>
<dbReference type="InterPro" id="IPR007076">
    <property type="entry name" value="TfoX_N"/>
</dbReference>
<dbReference type="Proteomes" id="UP000510721">
    <property type="component" value="Chromosome"/>
</dbReference>
<evidence type="ECO:0000259" key="1">
    <source>
        <dbReference type="Pfam" id="PF04993"/>
    </source>
</evidence>
<protein>
    <submittedName>
        <fullName evidence="2">TfoX/Sxy family protein</fullName>
    </submittedName>
</protein>
<keyword evidence="3" id="KW-1185">Reference proteome</keyword>
<sequence>MARDAGFEELVRQDLGERPGLSEKPMFGGLAFLLNGNLLCGAREDGMLARLGKGNDDWALALPGIVQMVMGERRMHGWVRAGAEAYGDDALRRRLLDAATGFVETLPPK</sequence>
<organism evidence="2 3">
    <name type="scientific">Sinorhizobium mexicanum</name>
    <dbReference type="NCBI Taxonomy" id="375549"/>
    <lineage>
        <taxon>Bacteria</taxon>
        <taxon>Pseudomonadati</taxon>
        <taxon>Pseudomonadota</taxon>
        <taxon>Alphaproteobacteria</taxon>
        <taxon>Hyphomicrobiales</taxon>
        <taxon>Rhizobiaceae</taxon>
        <taxon>Sinorhizobium/Ensifer group</taxon>
        <taxon>Sinorhizobium</taxon>
    </lineage>
</organism>
<proteinExistence type="predicted"/>
<dbReference type="EMBL" id="CP041238">
    <property type="protein sequence ID" value="QLL62575.1"/>
    <property type="molecule type" value="Genomic_DNA"/>
</dbReference>
<evidence type="ECO:0000313" key="2">
    <source>
        <dbReference type="EMBL" id="QLL62575.1"/>
    </source>
</evidence>
<dbReference type="SUPFAM" id="SSF159894">
    <property type="entry name" value="YgaC/TfoX-N like"/>
    <property type="match status" value="1"/>
</dbReference>
<dbReference type="KEGG" id="emx:FKV68_14580"/>
<accession>A0A859QI99</accession>
<evidence type="ECO:0000313" key="3">
    <source>
        <dbReference type="Proteomes" id="UP000510721"/>
    </source>
</evidence>
<gene>
    <name evidence="2" type="ORF">FKV68_14580</name>
</gene>
<dbReference type="Pfam" id="PF04993">
    <property type="entry name" value="TfoX_N"/>
    <property type="match status" value="1"/>
</dbReference>
<reference evidence="2 3" key="1">
    <citation type="submission" date="2019-06" db="EMBL/GenBank/DDBJ databases">
        <title>Complete genome sequence of Ensifer mexicanus ITTG R7 isolated from nodules of Acacia angustissima (Mill.) Kuntze.</title>
        <authorList>
            <person name="Rincon-Rosales R."/>
            <person name="Rogel M.A."/>
            <person name="Guerrero G."/>
            <person name="Rincon-Molina C.I."/>
            <person name="Lopez-Lopez A."/>
            <person name="Martinez-Romero E."/>
        </authorList>
    </citation>
    <scope>NUCLEOTIDE SEQUENCE [LARGE SCALE GENOMIC DNA]</scope>
    <source>
        <strain evidence="2 3">ITTG R7</strain>
    </source>
</reference>
<dbReference type="AlphaFoldDB" id="A0A859QI99"/>